<gene>
    <name evidence="1" type="ordered locus">VIT_19s0140g00270</name>
</gene>
<accession>D7TRA7</accession>
<evidence type="ECO:0000313" key="2">
    <source>
        <dbReference type="Proteomes" id="UP000009183"/>
    </source>
</evidence>
<dbReference type="Proteomes" id="UP000009183">
    <property type="component" value="Chromosome 19"/>
</dbReference>
<dbReference type="HOGENOM" id="CLU_2745245_0_0_1"/>
<evidence type="ECO:0000313" key="1">
    <source>
        <dbReference type="EMBL" id="CBI33030.3"/>
    </source>
</evidence>
<dbReference type="InParanoid" id="D7TRA7"/>
<name>D7TRA7_VITVI</name>
<dbReference type="AlphaFoldDB" id="D7TRA7"/>
<reference evidence="2" key="1">
    <citation type="journal article" date="2007" name="Nature">
        <title>The grapevine genome sequence suggests ancestral hexaploidization in major angiosperm phyla.</title>
        <authorList>
            <consortium name="The French-Italian Public Consortium for Grapevine Genome Characterization."/>
            <person name="Jaillon O."/>
            <person name="Aury J.-M."/>
            <person name="Noel B."/>
            <person name="Policriti A."/>
            <person name="Clepet C."/>
            <person name="Casagrande A."/>
            <person name="Choisne N."/>
            <person name="Aubourg S."/>
            <person name="Vitulo N."/>
            <person name="Jubin C."/>
            <person name="Vezzi A."/>
            <person name="Legeai F."/>
            <person name="Hugueney P."/>
            <person name="Dasilva C."/>
            <person name="Horner D."/>
            <person name="Mica E."/>
            <person name="Jublot D."/>
            <person name="Poulain J."/>
            <person name="Bruyere C."/>
            <person name="Billault A."/>
            <person name="Segurens B."/>
            <person name="Gouyvenoux M."/>
            <person name="Ugarte E."/>
            <person name="Cattonaro F."/>
            <person name="Anthouard V."/>
            <person name="Vico V."/>
            <person name="Del Fabbro C."/>
            <person name="Alaux M."/>
            <person name="Di Gaspero G."/>
            <person name="Dumas V."/>
            <person name="Felice N."/>
            <person name="Paillard S."/>
            <person name="Juman I."/>
            <person name="Moroldo M."/>
            <person name="Scalabrin S."/>
            <person name="Canaguier A."/>
            <person name="Le Clainche I."/>
            <person name="Malacrida G."/>
            <person name="Durand E."/>
            <person name="Pesole G."/>
            <person name="Laucou V."/>
            <person name="Chatelet P."/>
            <person name="Merdinoglu D."/>
            <person name="Delledonne M."/>
            <person name="Pezzotti M."/>
            <person name="Lecharny A."/>
            <person name="Scarpelli C."/>
            <person name="Artiguenave F."/>
            <person name="Pe M.E."/>
            <person name="Valle G."/>
            <person name="Morgante M."/>
            <person name="Caboche M."/>
            <person name="Adam-Blondon A.-F."/>
            <person name="Weissenbach J."/>
            <person name="Quetier F."/>
            <person name="Wincker P."/>
        </authorList>
    </citation>
    <scope>NUCLEOTIDE SEQUENCE [LARGE SCALE GENOMIC DNA]</scope>
    <source>
        <strain evidence="2">cv. Pinot noir / PN40024</strain>
    </source>
</reference>
<sequence>MVSLLGDLDLPGILAETEKRGLTFDQLLTIPEHDDWAYTNGCQPFCVAFILEMYKEKGLFDPIIQISWRPT</sequence>
<dbReference type="PaxDb" id="29760-VIT_19s0140g00270.t01"/>
<dbReference type="PANTHER" id="PTHR31354">
    <property type="entry name" value="OS01G0793500 PROTEIN"/>
    <property type="match status" value="1"/>
</dbReference>
<dbReference type="PANTHER" id="PTHR31354:SF2">
    <property type="entry name" value="OS01G0793500 PROTEIN"/>
    <property type="match status" value="1"/>
</dbReference>
<organism evidence="1 2">
    <name type="scientific">Vitis vinifera</name>
    <name type="common">Grape</name>
    <dbReference type="NCBI Taxonomy" id="29760"/>
    <lineage>
        <taxon>Eukaryota</taxon>
        <taxon>Viridiplantae</taxon>
        <taxon>Streptophyta</taxon>
        <taxon>Embryophyta</taxon>
        <taxon>Tracheophyta</taxon>
        <taxon>Spermatophyta</taxon>
        <taxon>Magnoliopsida</taxon>
        <taxon>eudicotyledons</taxon>
        <taxon>Gunneridae</taxon>
        <taxon>Pentapetalae</taxon>
        <taxon>rosids</taxon>
        <taxon>Vitales</taxon>
        <taxon>Vitaceae</taxon>
        <taxon>Viteae</taxon>
        <taxon>Vitis</taxon>
    </lineage>
</organism>
<keyword evidence="2" id="KW-1185">Reference proteome</keyword>
<protein>
    <submittedName>
        <fullName evidence="1">Uncharacterized protein</fullName>
    </submittedName>
</protein>
<proteinExistence type="predicted"/>
<dbReference type="EMBL" id="FN596014">
    <property type="protein sequence ID" value="CBI33030.3"/>
    <property type="molecule type" value="Genomic_DNA"/>
</dbReference>